<dbReference type="AlphaFoldDB" id="A0A1J1HKC3"/>
<dbReference type="EMBL" id="CVRI01000006">
    <property type="protein sequence ID" value="CRK87860.1"/>
    <property type="molecule type" value="Genomic_DNA"/>
</dbReference>
<dbReference type="Proteomes" id="UP000183832">
    <property type="component" value="Unassembled WGS sequence"/>
</dbReference>
<reference evidence="1 2" key="1">
    <citation type="submission" date="2015-04" db="EMBL/GenBank/DDBJ databases">
        <authorList>
            <person name="Syromyatnikov M.Y."/>
            <person name="Popov V.N."/>
        </authorList>
    </citation>
    <scope>NUCLEOTIDE SEQUENCE [LARGE SCALE GENOMIC DNA]</scope>
</reference>
<evidence type="ECO:0000313" key="1">
    <source>
        <dbReference type="EMBL" id="CRK87860.1"/>
    </source>
</evidence>
<sequence length="61" mass="7319">MKQTESREVDWIRSECNRWVGLRISGIFDLLRCKLSTSNKKFHEQTIKEKLKKQTEFSFAL</sequence>
<organism evidence="1 2">
    <name type="scientific">Clunio marinus</name>
    <dbReference type="NCBI Taxonomy" id="568069"/>
    <lineage>
        <taxon>Eukaryota</taxon>
        <taxon>Metazoa</taxon>
        <taxon>Ecdysozoa</taxon>
        <taxon>Arthropoda</taxon>
        <taxon>Hexapoda</taxon>
        <taxon>Insecta</taxon>
        <taxon>Pterygota</taxon>
        <taxon>Neoptera</taxon>
        <taxon>Endopterygota</taxon>
        <taxon>Diptera</taxon>
        <taxon>Nematocera</taxon>
        <taxon>Chironomoidea</taxon>
        <taxon>Chironomidae</taxon>
        <taxon>Clunio</taxon>
    </lineage>
</organism>
<proteinExistence type="predicted"/>
<keyword evidence="2" id="KW-1185">Reference proteome</keyword>
<accession>A0A1J1HKC3</accession>
<name>A0A1J1HKC3_9DIPT</name>
<evidence type="ECO:0000313" key="2">
    <source>
        <dbReference type="Proteomes" id="UP000183832"/>
    </source>
</evidence>
<gene>
    <name evidence="1" type="ORF">CLUMA_CG001647</name>
</gene>
<protein>
    <submittedName>
        <fullName evidence="1">CLUMA_CG001647, isoform A</fullName>
    </submittedName>
</protein>